<dbReference type="SUPFAM" id="SSF48576">
    <property type="entry name" value="Terpenoid synthases"/>
    <property type="match status" value="1"/>
</dbReference>
<keyword evidence="4" id="KW-0479">Metal-binding</keyword>
<dbReference type="PANTHER" id="PTHR43281:SF1">
    <property type="entry name" value="FARNESYL DIPHOSPHATE SYNTHASE"/>
    <property type="match status" value="1"/>
</dbReference>
<dbReference type="PROSITE" id="PS00723">
    <property type="entry name" value="POLYPRENYL_SYNTHASE_1"/>
    <property type="match status" value="1"/>
</dbReference>
<dbReference type="InterPro" id="IPR000092">
    <property type="entry name" value="Polyprenyl_synt"/>
</dbReference>
<dbReference type="InterPro" id="IPR033749">
    <property type="entry name" value="Polyprenyl_synt_CS"/>
</dbReference>
<keyword evidence="5" id="KW-0460">Magnesium</keyword>
<dbReference type="AlphaFoldDB" id="A0A3N1USI0"/>
<dbReference type="FunFam" id="1.10.600.10:FF:000001">
    <property type="entry name" value="Geranylgeranyl diphosphate synthase"/>
    <property type="match status" value="1"/>
</dbReference>
<sequence length="301" mass="32188">MESFDLKAYMLEKCQAVDEALERFFPASSGLEKTVVEAARYSLFAGGKRIRPILCLAAAEVVEGSANAVMPAACALEMVHTYSLIHDDLPVMDNDDFRRGRPTNHRVYGEAVAILAGDLLLTEAFGLLAAPSAFEAVPVPAERRLQAVAILARAAGVQGMIAGQIIDLESETREVDLTTVEYMHIRKTGALISASLEIGAVLSGASAEALEALSRYGRHVGLAFQITDDLLDVEGDPKVMGKSAGSDAAKNKKTYPALVGVALTKEIAQNHVERAIKALDGFGHQADPLRALARHLLVRKA</sequence>
<dbReference type="InterPro" id="IPR008949">
    <property type="entry name" value="Isoprenoid_synthase_dom_sf"/>
</dbReference>
<dbReference type="CDD" id="cd00685">
    <property type="entry name" value="Trans_IPPS_HT"/>
    <property type="match status" value="1"/>
</dbReference>
<dbReference type="Gene3D" id="1.10.600.10">
    <property type="entry name" value="Farnesyl Diphosphate Synthase"/>
    <property type="match status" value="1"/>
</dbReference>
<comment type="caution">
    <text evidence="8">The sequence shown here is derived from an EMBL/GenBank/DDBJ whole genome shotgun (WGS) entry which is preliminary data.</text>
</comment>
<gene>
    <name evidence="8" type="ORF">EDC27_2695</name>
</gene>
<evidence type="ECO:0000256" key="1">
    <source>
        <dbReference type="ARBA" id="ARBA00001946"/>
    </source>
</evidence>
<evidence type="ECO:0000313" key="8">
    <source>
        <dbReference type="EMBL" id="ROQ90801.1"/>
    </source>
</evidence>
<dbReference type="GO" id="GO:0005737">
    <property type="term" value="C:cytoplasm"/>
    <property type="evidence" value="ECO:0007669"/>
    <property type="project" value="UniProtKB-ARBA"/>
</dbReference>
<evidence type="ECO:0000256" key="3">
    <source>
        <dbReference type="ARBA" id="ARBA00022679"/>
    </source>
</evidence>
<comment type="similarity">
    <text evidence="2 7">Belongs to the FPP/GGPP synthase family.</text>
</comment>
<accession>A0A3N1USI0</accession>
<reference evidence="8 9" key="1">
    <citation type="submission" date="2018-11" db="EMBL/GenBank/DDBJ databases">
        <title>Genomic Encyclopedia of Type Strains, Phase IV (KMG-IV): sequencing the most valuable type-strain genomes for metagenomic binning, comparative biology and taxonomic classification.</title>
        <authorList>
            <person name="Goeker M."/>
        </authorList>
    </citation>
    <scope>NUCLEOTIDE SEQUENCE [LARGE SCALE GENOMIC DNA]</scope>
    <source>
        <strain evidence="8 9">DSM 22027</strain>
    </source>
</reference>
<dbReference type="PROSITE" id="PS00444">
    <property type="entry name" value="POLYPRENYL_SYNTHASE_2"/>
    <property type="match status" value="1"/>
</dbReference>
<dbReference type="SFLD" id="SFLDS00005">
    <property type="entry name" value="Isoprenoid_Synthase_Type_I"/>
    <property type="match status" value="1"/>
</dbReference>
<dbReference type="SFLD" id="SFLDG01017">
    <property type="entry name" value="Polyprenyl_Transferase_Like"/>
    <property type="match status" value="1"/>
</dbReference>
<organism evidence="8 9">
    <name type="scientific">Desulfosoma caldarium</name>
    <dbReference type="NCBI Taxonomy" id="610254"/>
    <lineage>
        <taxon>Bacteria</taxon>
        <taxon>Pseudomonadati</taxon>
        <taxon>Thermodesulfobacteriota</taxon>
        <taxon>Syntrophobacteria</taxon>
        <taxon>Syntrophobacterales</taxon>
        <taxon>Syntrophobacteraceae</taxon>
        <taxon>Desulfosoma</taxon>
    </lineage>
</organism>
<evidence type="ECO:0000256" key="4">
    <source>
        <dbReference type="ARBA" id="ARBA00022723"/>
    </source>
</evidence>
<evidence type="ECO:0000256" key="6">
    <source>
        <dbReference type="ARBA" id="ARBA00023229"/>
    </source>
</evidence>
<dbReference type="GO" id="GO:0016114">
    <property type="term" value="P:terpenoid biosynthetic process"/>
    <property type="evidence" value="ECO:0007669"/>
    <property type="project" value="UniProtKB-ARBA"/>
</dbReference>
<dbReference type="InterPro" id="IPR053378">
    <property type="entry name" value="Prenyl_diphosphate_synthase"/>
</dbReference>
<name>A0A3N1USI0_9BACT</name>
<evidence type="ECO:0000256" key="7">
    <source>
        <dbReference type="RuleBase" id="RU004466"/>
    </source>
</evidence>
<evidence type="ECO:0000256" key="5">
    <source>
        <dbReference type="ARBA" id="ARBA00022842"/>
    </source>
</evidence>
<evidence type="ECO:0000313" key="9">
    <source>
        <dbReference type="Proteomes" id="UP000276223"/>
    </source>
</evidence>
<keyword evidence="9" id="KW-1185">Reference proteome</keyword>
<dbReference type="EMBL" id="RJVA01000014">
    <property type="protein sequence ID" value="ROQ90801.1"/>
    <property type="molecule type" value="Genomic_DNA"/>
</dbReference>
<keyword evidence="6" id="KW-0414">Isoprene biosynthesis</keyword>
<comment type="cofactor">
    <cofactor evidence="1">
        <name>Mg(2+)</name>
        <dbReference type="ChEBI" id="CHEBI:18420"/>
    </cofactor>
</comment>
<evidence type="ECO:0000256" key="2">
    <source>
        <dbReference type="ARBA" id="ARBA00006706"/>
    </source>
</evidence>
<keyword evidence="3 7" id="KW-0808">Transferase</keyword>
<dbReference type="GO" id="GO:0046872">
    <property type="term" value="F:metal ion binding"/>
    <property type="evidence" value="ECO:0007669"/>
    <property type="project" value="UniProtKB-KW"/>
</dbReference>
<dbReference type="PANTHER" id="PTHR43281">
    <property type="entry name" value="FARNESYL DIPHOSPHATE SYNTHASE"/>
    <property type="match status" value="1"/>
</dbReference>
<dbReference type="GO" id="GO:0004659">
    <property type="term" value="F:prenyltransferase activity"/>
    <property type="evidence" value="ECO:0007669"/>
    <property type="project" value="InterPro"/>
</dbReference>
<dbReference type="Proteomes" id="UP000276223">
    <property type="component" value="Unassembled WGS sequence"/>
</dbReference>
<dbReference type="NCBIfam" id="NF045485">
    <property type="entry name" value="FPPsyn"/>
    <property type="match status" value="1"/>
</dbReference>
<dbReference type="Pfam" id="PF00348">
    <property type="entry name" value="polyprenyl_synt"/>
    <property type="match status" value="1"/>
</dbReference>
<protein>
    <submittedName>
        <fullName evidence="8">Farnesyl-diphosphate synthase</fullName>
    </submittedName>
</protein>
<proteinExistence type="inferred from homology"/>